<evidence type="ECO:0000313" key="2">
    <source>
        <dbReference type="EMBL" id="GAA2120081.1"/>
    </source>
</evidence>
<protein>
    <submittedName>
        <fullName evidence="2">Uncharacterized protein</fullName>
    </submittedName>
</protein>
<dbReference type="Proteomes" id="UP001500443">
    <property type="component" value="Unassembled WGS sequence"/>
</dbReference>
<keyword evidence="3" id="KW-1185">Reference proteome</keyword>
<feature type="compositionally biased region" description="Basic residues" evidence="1">
    <location>
        <begin position="121"/>
        <end position="130"/>
    </location>
</feature>
<accession>A0ABN2Y0R1</accession>
<reference evidence="2 3" key="1">
    <citation type="journal article" date="2019" name="Int. J. Syst. Evol. Microbiol.">
        <title>The Global Catalogue of Microorganisms (GCM) 10K type strain sequencing project: providing services to taxonomists for standard genome sequencing and annotation.</title>
        <authorList>
            <consortium name="The Broad Institute Genomics Platform"/>
            <consortium name="The Broad Institute Genome Sequencing Center for Infectious Disease"/>
            <person name="Wu L."/>
            <person name="Ma J."/>
        </authorList>
    </citation>
    <scope>NUCLEOTIDE SEQUENCE [LARGE SCALE GENOMIC DNA]</scope>
    <source>
        <strain evidence="2 3">JCM 15481</strain>
    </source>
</reference>
<name>A0ABN2Y0R1_9ACTN</name>
<evidence type="ECO:0000256" key="1">
    <source>
        <dbReference type="SAM" id="MobiDB-lite"/>
    </source>
</evidence>
<comment type="caution">
    <text evidence="2">The sequence shown here is derived from an EMBL/GenBank/DDBJ whole genome shotgun (WGS) entry which is preliminary data.</text>
</comment>
<organism evidence="2 3">
    <name type="scientific">Streptomyces synnematoformans</name>
    <dbReference type="NCBI Taxonomy" id="415721"/>
    <lineage>
        <taxon>Bacteria</taxon>
        <taxon>Bacillati</taxon>
        <taxon>Actinomycetota</taxon>
        <taxon>Actinomycetes</taxon>
        <taxon>Kitasatosporales</taxon>
        <taxon>Streptomycetaceae</taxon>
        <taxon>Streptomyces</taxon>
    </lineage>
</organism>
<dbReference type="EMBL" id="BAAAPF010000050">
    <property type="protein sequence ID" value="GAA2120081.1"/>
    <property type="molecule type" value="Genomic_DNA"/>
</dbReference>
<evidence type="ECO:0000313" key="3">
    <source>
        <dbReference type="Proteomes" id="UP001500443"/>
    </source>
</evidence>
<gene>
    <name evidence="2" type="ORF">GCM10009802_22570</name>
</gene>
<feature type="region of interest" description="Disordered" evidence="1">
    <location>
        <begin position="105"/>
        <end position="130"/>
    </location>
</feature>
<dbReference type="RefSeq" id="WP_344289660.1">
    <property type="nucleotide sequence ID" value="NZ_BAAAPF010000050.1"/>
</dbReference>
<proteinExistence type="predicted"/>
<sequence>MRRSEHVELVDPDAVDDEEGGGYAETSLIFRVLCPDCVQPIALLEGEDVLPEHARVTPANPFGLTVCTGSGSPLSAAVPQDARLNARAEDPAALLTLPEGLDWRRQPFSHVGGPGNEPVRRRLPGMRRRK</sequence>